<feature type="transmembrane region" description="Helical" evidence="1">
    <location>
        <begin position="213"/>
        <end position="238"/>
    </location>
</feature>
<dbReference type="Proteomes" id="UP000035009">
    <property type="component" value="Unassembled WGS sequence"/>
</dbReference>
<keyword evidence="2" id="KW-0732">Signal</keyword>
<evidence type="ECO:0000256" key="2">
    <source>
        <dbReference type="SAM" id="SignalP"/>
    </source>
</evidence>
<evidence type="ECO:0000313" key="3">
    <source>
        <dbReference type="EMBL" id="GAC79259.1"/>
    </source>
</evidence>
<feature type="transmembrane region" description="Helical" evidence="1">
    <location>
        <begin position="99"/>
        <end position="117"/>
    </location>
</feature>
<sequence>MTVGVIAAVVAALAFGTASVMQAHAATRASIDASPLAAMIHPVFLAGMALDAVGFVCTAVASRTLPLFLSQPIISSNLLVTAVLAAVVLGVTLSRRDRFGIAVAVVALVILGLTAGAEGRDDPGLALHWGLLVAGVVLLSGGLVAVAAGGRRTALPAAMVSGVLFGLMTVAVRVVDGVDPFRLGEILTDPAAYAVVLCGAGGFYLFTAALQTGAVAGAAAAVAVGETVIPGVVGAVLLGDSARAGWGPVMVIAFVAAIGGAVVVALSDVVAAVE</sequence>
<dbReference type="eggNOG" id="COG0697">
    <property type="taxonomic scope" value="Bacteria"/>
</dbReference>
<accession>M3VEH7</accession>
<dbReference type="EMBL" id="BAOP01000008">
    <property type="protein sequence ID" value="GAC79259.1"/>
    <property type="molecule type" value="Genomic_DNA"/>
</dbReference>
<feature type="transmembrane region" description="Helical" evidence="1">
    <location>
        <begin position="154"/>
        <end position="175"/>
    </location>
</feature>
<organism evidence="3 4">
    <name type="scientific">Gordonia malaquae NBRC 108250</name>
    <dbReference type="NCBI Taxonomy" id="1223542"/>
    <lineage>
        <taxon>Bacteria</taxon>
        <taxon>Bacillati</taxon>
        <taxon>Actinomycetota</taxon>
        <taxon>Actinomycetes</taxon>
        <taxon>Mycobacteriales</taxon>
        <taxon>Gordoniaceae</taxon>
        <taxon>Gordonia</taxon>
    </lineage>
</organism>
<gene>
    <name evidence="3" type="ORF">GM1_008_00210</name>
</gene>
<dbReference type="InterPro" id="IPR037185">
    <property type="entry name" value="EmrE-like"/>
</dbReference>
<keyword evidence="1" id="KW-0472">Membrane</keyword>
<feature type="transmembrane region" description="Helical" evidence="1">
    <location>
        <begin position="129"/>
        <end position="148"/>
    </location>
</feature>
<feature type="signal peptide" evidence="2">
    <location>
        <begin position="1"/>
        <end position="25"/>
    </location>
</feature>
<dbReference type="AlphaFoldDB" id="M3VEH7"/>
<evidence type="ECO:0008006" key="5">
    <source>
        <dbReference type="Google" id="ProtNLM"/>
    </source>
</evidence>
<evidence type="ECO:0000256" key="1">
    <source>
        <dbReference type="SAM" id="Phobius"/>
    </source>
</evidence>
<protein>
    <recommendedName>
        <fullName evidence="5">Integral membrane protein</fullName>
    </recommendedName>
</protein>
<evidence type="ECO:0000313" key="4">
    <source>
        <dbReference type="Proteomes" id="UP000035009"/>
    </source>
</evidence>
<feature type="transmembrane region" description="Helical" evidence="1">
    <location>
        <begin position="43"/>
        <end position="61"/>
    </location>
</feature>
<dbReference type="STRING" id="410332.SAMN04488550_4381"/>
<feature type="chain" id="PRO_5004041132" description="Integral membrane protein" evidence="2">
    <location>
        <begin position="26"/>
        <end position="274"/>
    </location>
</feature>
<dbReference type="RefSeq" id="WP_008377574.1">
    <property type="nucleotide sequence ID" value="NZ_BAOP01000008.1"/>
</dbReference>
<dbReference type="SUPFAM" id="SSF103481">
    <property type="entry name" value="Multidrug resistance efflux transporter EmrE"/>
    <property type="match status" value="1"/>
</dbReference>
<keyword evidence="4" id="KW-1185">Reference proteome</keyword>
<feature type="transmembrane region" description="Helical" evidence="1">
    <location>
        <begin position="187"/>
        <end position="207"/>
    </location>
</feature>
<comment type="caution">
    <text evidence="3">The sequence shown here is derived from an EMBL/GenBank/DDBJ whole genome shotgun (WGS) entry which is preliminary data.</text>
</comment>
<reference evidence="3 4" key="1">
    <citation type="submission" date="2013-02" db="EMBL/GenBank/DDBJ databases">
        <title>Whole genome shotgun sequence of Gordonia malaquae NBRC 108250.</title>
        <authorList>
            <person name="Yoshida I."/>
            <person name="Hosoyama A."/>
            <person name="Tsuchikane K."/>
            <person name="Ando Y."/>
            <person name="Baba S."/>
            <person name="Ohji S."/>
            <person name="Hamada M."/>
            <person name="Tamura T."/>
            <person name="Yamazoe A."/>
            <person name="Yamazaki S."/>
            <person name="Fujita N."/>
        </authorList>
    </citation>
    <scope>NUCLEOTIDE SEQUENCE [LARGE SCALE GENOMIC DNA]</scope>
    <source>
        <strain evidence="3 4">NBRC 108250</strain>
    </source>
</reference>
<dbReference type="OrthoDB" id="3837845at2"/>
<dbReference type="PANTHER" id="PTHR40761">
    <property type="entry name" value="CONSERVED INTEGRAL MEMBRANE ALANINE VALINE AND LEUCINE RICH PROTEIN-RELATED"/>
    <property type="match status" value="1"/>
</dbReference>
<keyword evidence="1" id="KW-0812">Transmembrane</keyword>
<feature type="transmembrane region" description="Helical" evidence="1">
    <location>
        <begin position="73"/>
        <end position="93"/>
    </location>
</feature>
<feature type="transmembrane region" description="Helical" evidence="1">
    <location>
        <begin position="250"/>
        <end position="273"/>
    </location>
</feature>
<keyword evidence="1" id="KW-1133">Transmembrane helix</keyword>
<name>M3VEH7_GORML</name>
<proteinExistence type="predicted"/>
<dbReference type="PANTHER" id="PTHR40761:SF1">
    <property type="entry name" value="CONSERVED INTEGRAL MEMBRANE ALANINE VALINE AND LEUCINE RICH PROTEIN-RELATED"/>
    <property type="match status" value="1"/>
</dbReference>